<dbReference type="Pfam" id="PF14815">
    <property type="entry name" value="NUDIX_4"/>
    <property type="match status" value="1"/>
</dbReference>
<comment type="cofactor">
    <cofactor evidence="1">
        <name>Mg(2+)</name>
        <dbReference type="ChEBI" id="CHEBI:18420"/>
    </cofactor>
</comment>
<evidence type="ECO:0000256" key="9">
    <source>
        <dbReference type="ARBA" id="ARBA00023204"/>
    </source>
</evidence>
<dbReference type="PROSITE" id="PS00893">
    <property type="entry name" value="NUDIX_BOX"/>
    <property type="match status" value="1"/>
</dbReference>
<evidence type="ECO:0000256" key="3">
    <source>
        <dbReference type="ARBA" id="ARBA00022457"/>
    </source>
</evidence>
<dbReference type="InterPro" id="IPR036206">
    <property type="entry name" value="ThiamineP_synth_sf"/>
</dbReference>
<dbReference type="InterPro" id="IPR015797">
    <property type="entry name" value="NUDIX_hydrolase-like_dom_sf"/>
</dbReference>
<evidence type="ECO:0000259" key="17">
    <source>
        <dbReference type="PROSITE" id="PS51462"/>
    </source>
</evidence>
<keyword evidence="5" id="KW-0479">Metal-binding</keyword>
<keyword evidence="7" id="KW-0378">Hydrolase</keyword>
<keyword evidence="9" id="KW-0234">DNA repair</keyword>
<evidence type="ECO:0000256" key="12">
    <source>
        <dbReference type="ARBA" id="ARBA00038905"/>
    </source>
</evidence>
<proteinExistence type="inferred from homology"/>
<sequence>MPASSAAQPSTVHVAVAVICHQARYLLGFRAAHQHQGNRYEFVGGKIEANETPIRALCREVHEETGIVIDNSPKRKLGRLQHDYGDKRVCLHVYEVRLDAVQYAEHQHQAQGLEGQTLTWVDKEALIAGRYPLPAANATILAWLELPSVITISYPLSAFATARDPMQAWLAHHERLAPKTAVYLRLQTDVAAATTAIDTLLHLRPDIYAIVPHTVHAATREITHLNQRTLLAWQAAPDSVDIDSERPLLLSCHDEASIDAANQLAQQRLNNGLSPVVGLLLSPVCATQTHPDASPLGWAAWSALAARADVPVIALGGLHPDMAEQAADYGAYGVAGIREFQPALII</sequence>
<name>A0ABP3FLU2_9GAMM</name>
<dbReference type="Gene3D" id="3.90.79.10">
    <property type="entry name" value="Nucleoside Triphosphate Pyrophosphohydrolase"/>
    <property type="match status" value="1"/>
</dbReference>
<gene>
    <name evidence="18" type="ORF">GCM10009129_18360</name>
</gene>
<dbReference type="EMBL" id="BAAAFR010000005">
    <property type="protein sequence ID" value="GAA0320910.1"/>
    <property type="molecule type" value="Genomic_DNA"/>
</dbReference>
<dbReference type="InterPro" id="IPR000086">
    <property type="entry name" value="NUDIX_hydrolase_dom"/>
</dbReference>
<evidence type="ECO:0000256" key="1">
    <source>
        <dbReference type="ARBA" id="ARBA00001946"/>
    </source>
</evidence>
<evidence type="ECO:0000256" key="6">
    <source>
        <dbReference type="ARBA" id="ARBA00022763"/>
    </source>
</evidence>
<dbReference type="InterPro" id="IPR020084">
    <property type="entry name" value="NUDIX_hydrolase_CS"/>
</dbReference>
<keyword evidence="3" id="KW-0515">Mutator protein</keyword>
<evidence type="ECO:0000256" key="16">
    <source>
        <dbReference type="ARBA" id="ARBA00042798"/>
    </source>
</evidence>
<reference evidence="19" key="1">
    <citation type="journal article" date="2019" name="Int. J. Syst. Evol. Microbiol.">
        <title>The Global Catalogue of Microorganisms (GCM) 10K type strain sequencing project: providing services to taxonomists for standard genome sequencing and annotation.</title>
        <authorList>
            <consortium name="The Broad Institute Genomics Platform"/>
            <consortium name="The Broad Institute Genome Sequencing Center for Infectious Disease"/>
            <person name="Wu L."/>
            <person name="Ma J."/>
        </authorList>
    </citation>
    <scope>NUCLEOTIDE SEQUENCE [LARGE SCALE GENOMIC DNA]</scope>
    <source>
        <strain evidence="19">JCM 16343</strain>
    </source>
</reference>
<evidence type="ECO:0000256" key="4">
    <source>
        <dbReference type="ARBA" id="ARBA00022705"/>
    </source>
</evidence>
<dbReference type="Proteomes" id="UP001501787">
    <property type="component" value="Unassembled WGS sequence"/>
</dbReference>
<keyword evidence="4" id="KW-0235">DNA replication</keyword>
<dbReference type="RefSeq" id="WP_201505192.1">
    <property type="nucleotide sequence ID" value="NZ_BAAAFR010000005.1"/>
</dbReference>
<keyword evidence="8" id="KW-0460">Magnesium</keyword>
<evidence type="ECO:0000313" key="18">
    <source>
        <dbReference type="EMBL" id="GAA0320910.1"/>
    </source>
</evidence>
<dbReference type="InterPro" id="IPR013785">
    <property type="entry name" value="Aldolase_TIM"/>
</dbReference>
<dbReference type="InterPro" id="IPR047127">
    <property type="entry name" value="MutT-like"/>
</dbReference>
<accession>A0ABP3FLU2</accession>
<dbReference type="SUPFAM" id="SSF51391">
    <property type="entry name" value="Thiamin phosphate synthase"/>
    <property type="match status" value="1"/>
</dbReference>
<protein>
    <recommendedName>
        <fullName evidence="13">8-oxo-dGTP diphosphatase</fullName>
        <ecNumber evidence="12">3.6.1.55</ecNumber>
    </recommendedName>
    <alternativeName>
        <fullName evidence="16">7,8-dihydro-8-oxoguanine-triphosphatase</fullName>
    </alternativeName>
    <alternativeName>
        <fullName evidence="15">Mutator protein MutT</fullName>
    </alternativeName>
    <alternativeName>
        <fullName evidence="14">dGTP pyrophosphohydrolase</fullName>
    </alternativeName>
</protein>
<dbReference type="PANTHER" id="PTHR47707">
    <property type="entry name" value="8-OXO-DGTP DIPHOSPHATASE"/>
    <property type="match status" value="1"/>
</dbReference>
<evidence type="ECO:0000256" key="14">
    <source>
        <dbReference type="ARBA" id="ARBA00041592"/>
    </source>
</evidence>
<evidence type="ECO:0000256" key="2">
    <source>
        <dbReference type="ARBA" id="ARBA00005582"/>
    </source>
</evidence>
<comment type="catalytic activity">
    <reaction evidence="11">
        <text>8-oxo-GTP + H2O = 8-oxo-GMP + diphosphate + H(+)</text>
        <dbReference type="Rhea" id="RHEA:67616"/>
        <dbReference type="ChEBI" id="CHEBI:15377"/>
        <dbReference type="ChEBI" id="CHEBI:15378"/>
        <dbReference type="ChEBI" id="CHEBI:33019"/>
        <dbReference type="ChEBI" id="CHEBI:143553"/>
        <dbReference type="ChEBI" id="CHEBI:145694"/>
    </reaction>
</comment>
<evidence type="ECO:0000256" key="11">
    <source>
        <dbReference type="ARBA" id="ARBA00036904"/>
    </source>
</evidence>
<evidence type="ECO:0000256" key="10">
    <source>
        <dbReference type="ARBA" id="ARBA00035861"/>
    </source>
</evidence>
<keyword evidence="6" id="KW-0227">DNA damage</keyword>
<evidence type="ECO:0000256" key="15">
    <source>
        <dbReference type="ARBA" id="ARBA00041979"/>
    </source>
</evidence>
<dbReference type="CDD" id="cd03425">
    <property type="entry name" value="NUDIX_MutT_NudA_like"/>
    <property type="match status" value="1"/>
</dbReference>
<dbReference type="SUPFAM" id="SSF55811">
    <property type="entry name" value="Nudix"/>
    <property type="match status" value="1"/>
</dbReference>
<comment type="caution">
    <text evidence="18">The sequence shown here is derived from an EMBL/GenBank/DDBJ whole genome shotgun (WGS) entry which is preliminary data.</text>
</comment>
<dbReference type="InterPro" id="IPR022998">
    <property type="entry name" value="ThiamineP_synth_TenI"/>
</dbReference>
<dbReference type="Pfam" id="PF02581">
    <property type="entry name" value="TMP-TENI"/>
    <property type="match status" value="1"/>
</dbReference>
<comment type="similarity">
    <text evidence="2">Belongs to the Nudix hydrolase family.</text>
</comment>
<dbReference type="Gene3D" id="3.20.20.70">
    <property type="entry name" value="Aldolase class I"/>
    <property type="match status" value="1"/>
</dbReference>
<dbReference type="EC" id="3.6.1.55" evidence="12"/>
<evidence type="ECO:0000313" key="19">
    <source>
        <dbReference type="Proteomes" id="UP001501787"/>
    </source>
</evidence>
<evidence type="ECO:0000256" key="8">
    <source>
        <dbReference type="ARBA" id="ARBA00022842"/>
    </source>
</evidence>
<comment type="catalytic activity">
    <reaction evidence="10">
        <text>8-oxo-dGTP + H2O = 8-oxo-dGMP + diphosphate + H(+)</text>
        <dbReference type="Rhea" id="RHEA:31575"/>
        <dbReference type="ChEBI" id="CHEBI:15377"/>
        <dbReference type="ChEBI" id="CHEBI:15378"/>
        <dbReference type="ChEBI" id="CHEBI:33019"/>
        <dbReference type="ChEBI" id="CHEBI:63224"/>
        <dbReference type="ChEBI" id="CHEBI:77896"/>
        <dbReference type="EC" id="3.6.1.55"/>
    </reaction>
</comment>
<keyword evidence="19" id="KW-1185">Reference proteome</keyword>
<feature type="domain" description="Nudix hydrolase" evidence="17">
    <location>
        <begin position="9"/>
        <end position="146"/>
    </location>
</feature>
<dbReference type="PANTHER" id="PTHR47707:SF1">
    <property type="entry name" value="NUDIX HYDROLASE FAMILY PROTEIN"/>
    <property type="match status" value="1"/>
</dbReference>
<evidence type="ECO:0000256" key="5">
    <source>
        <dbReference type="ARBA" id="ARBA00022723"/>
    </source>
</evidence>
<organism evidence="18 19">
    <name type="scientific">Psychrobacter aestuarii</name>
    <dbReference type="NCBI Taxonomy" id="556327"/>
    <lineage>
        <taxon>Bacteria</taxon>
        <taxon>Pseudomonadati</taxon>
        <taxon>Pseudomonadota</taxon>
        <taxon>Gammaproteobacteria</taxon>
        <taxon>Moraxellales</taxon>
        <taxon>Moraxellaceae</taxon>
        <taxon>Psychrobacter</taxon>
    </lineage>
</organism>
<evidence type="ECO:0000256" key="7">
    <source>
        <dbReference type="ARBA" id="ARBA00022801"/>
    </source>
</evidence>
<evidence type="ECO:0000256" key="13">
    <source>
        <dbReference type="ARBA" id="ARBA00040794"/>
    </source>
</evidence>
<dbReference type="InterPro" id="IPR029119">
    <property type="entry name" value="MutY_C"/>
</dbReference>
<dbReference type="PROSITE" id="PS51462">
    <property type="entry name" value="NUDIX"/>
    <property type="match status" value="1"/>
</dbReference>